<dbReference type="GO" id="GO:0005524">
    <property type="term" value="F:ATP binding"/>
    <property type="evidence" value="ECO:0007669"/>
    <property type="project" value="UniProtKB-KW"/>
</dbReference>
<dbReference type="GO" id="GO:0005886">
    <property type="term" value="C:plasma membrane"/>
    <property type="evidence" value="ECO:0007669"/>
    <property type="project" value="UniProtKB-SubCell"/>
</dbReference>
<dbReference type="InterPro" id="IPR003594">
    <property type="entry name" value="HATPase_dom"/>
</dbReference>
<dbReference type="SUPFAM" id="SSF158472">
    <property type="entry name" value="HAMP domain-like"/>
    <property type="match status" value="1"/>
</dbReference>
<keyword evidence="6" id="KW-0808">Transferase</keyword>
<dbReference type="PROSITE" id="PS50109">
    <property type="entry name" value="HIS_KIN"/>
    <property type="match status" value="1"/>
</dbReference>
<dbReference type="InterPro" id="IPR003661">
    <property type="entry name" value="HisK_dim/P_dom"/>
</dbReference>
<dbReference type="PROSITE" id="PS50885">
    <property type="entry name" value="HAMP"/>
    <property type="match status" value="1"/>
</dbReference>
<evidence type="ECO:0000256" key="4">
    <source>
        <dbReference type="ARBA" id="ARBA00022475"/>
    </source>
</evidence>
<evidence type="ECO:0000256" key="1">
    <source>
        <dbReference type="ARBA" id="ARBA00000085"/>
    </source>
</evidence>
<evidence type="ECO:0000256" key="8">
    <source>
        <dbReference type="ARBA" id="ARBA00022741"/>
    </source>
</evidence>
<feature type="transmembrane region" description="Helical" evidence="14">
    <location>
        <begin position="183"/>
        <end position="203"/>
    </location>
</feature>
<dbReference type="Gene3D" id="1.10.287.130">
    <property type="match status" value="1"/>
</dbReference>
<dbReference type="SUPFAM" id="SSF47384">
    <property type="entry name" value="Homodimeric domain of signal transducing histidine kinase"/>
    <property type="match status" value="1"/>
</dbReference>
<dbReference type="InterPro" id="IPR005467">
    <property type="entry name" value="His_kinase_dom"/>
</dbReference>
<evidence type="ECO:0000256" key="7">
    <source>
        <dbReference type="ARBA" id="ARBA00022692"/>
    </source>
</evidence>
<dbReference type="KEGG" id="byl:A4V09_20440"/>
<evidence type="ECO:0000256" key="6">
    <source>
        <dbReference type="ARBA" id="ARBA00022679"/>
    </source>
</evidence>
<evidence type="ECO:0000256" key="10">
    <source>
        <dbReference type="ARBA" id="ARBA00022840"/>
    </source>
</evidence>
<dbReference type="InterPro" id="IPR036890">
    <property type="entry name" value="HATPase_C_sf"/>
</dbReference>
<dbReference type="RefSeq" id="WP_065543988.1">
    <property type="nucleotide sequence ID" value="NZ_CP015405.2"/>
</dbReference>
<dbReference type="InterPro" id="IPR036097">
    <property type="entry name" value="HisK_dim/P_sf"/>
</dbReference>
<dbReference type="EC" id="2.7.13.3" evidence="3"/>
<dbReference type="FunFam" id="1.10.287.130:FF:000001">
    <property type="entry name" value="Two-component sensor histidine kinase"/>
    <property type="match status" value="1"/>
</dbReference>
<evidence type="ECO:0000256" key="14">
    <source>
        <dbReference type="SAM" id="Phobius"/>
    </source>
</evidence>
<organism evidence="17 18">
    <name type="scientific">Blautia pseudococcoides</name>
    <dbReference type="NCBI Taxonomy" id="1796616"/>
    <lineage>
        <taxon>Bacteria</taxon>
        <taxon>Bacillati</taxon>
        <taxon>Bacillota</taxon>
        <taxon>Clostridia</taxon>
        <taxon>Lachnospirales</taxon>
        <taxon>Lachnospiraceae</taxon>
        <taxon>Blautia</taxon>
    </lineage>
</organism>
<keyword evidence="7 14" id="KW-0812">Transmembrane</keyword>
<comment type="subcellular location">
    <subcellularLocation>
        <location evidence="2">Cell membrane</location>
        <topology evidence="2">Multi-pass membrane protein</topology>
    </subcellularLocation>
</comment>
<dbReference type="Pfam" id="PF00672">
    <property type="entry name" value="HAMP"/>
    <property type="match status" value="1"/>
</dbReference>
<dbReference type="GO" id="GO:0000155">
    <property type="term" value="F:phosphorelay sensor kinase activity"/>
    <property type="evidence" value="ECO:0007669"/>
    <property type="project" value="InterPro"/>
</dbReference>
<dbReference type="CDD" id="cd06225">
    <property type="entry name" value="HAMP"/>
    <property type="match status" value="1"/>
</dbReference>
<keyword evidence="8" id="KW-0547">Nucleotide-binding</keyword>
<evidence type="ECO:0000256" key="3">
    <source>
        <dbReference type="ARBA" id="ARBA00012438"/>
    </source>
</evidence>
<feature type="domain" description="Histidine kinase" evidence="15">
    <location>
        <begin position="271"/>
        <end position="492"/>
    </location>
</feature>
<reference evidence="17" key="1">
    <citation type="submission" date="2017-04" db="EMBL/GenBank/DDBJ databases">
        <title>Complete Genome Sequences of Twelve Strains of a Stable Defined Moderately Diverse Mouse Microbiota 2 (sDMDMm2).</title>
        <authorList>
            <person name="Uchimura Y."/>
            <person name="Wyss M."/>
            <person name="Brugiroux S."/>
            <person name="Limenitakis J.P."/>
            <person name="Stecher B."/>
            <person name="McCoy K.D."/>
            <person name="Macpherson A.J."/>
        </authorList>
    </citation>
    <scope>NUCLEOTIDE SEQUENCE</scope>
    <source>
        <strain evidence="17">YL58</strain>
    </source>
</reference>
<keyword evidence="11 14" id="KW-1133">Transmembrane helix</keyword>
<dbReference type="AlphaFoldDB" id="A0A1C7IIE5"/>
<feature type="transmembrane region" description="Helical" evidence="14">
    <location>
        <begin position="6"/>
        <end position="29"/>
    </location>
</feature>
<dbReference type="OrthoDB" id="335833at2"/>
<evidence type="ECO:0000256" key="2">
    <source>
        <dbReference type="ARBA" id="ARBA00004651"/>
    </source>
</evidence>
<comment type="catalytic activity">
    <reaction evidence="1">
        <text>ATP + protein L-histidine = ADP + protein N-phospho-L-histidine.</text>
        <dbReference type="EC" id="2.7.13.3"/>
    </reaction>
</comment>
<dbReference type="SMART" id="SM00387">
    <property type="entry name" value="HATPase_c"/>
    <property type="match status" value="1"/>
</dbReference>
<keyword evidence="5" id="KW-0597">Phosphoprotein</keyword>
<evidence type="ECO:0000259" key="16">
    <source>
        <dbReference type="PROSITE" id="PS50885"/>
    </source>
</evidence>
<dbReference type="InterPro" id="IPR050398">
    <property type="entry name" value="HssS/ArlS-like"/>
</dbReference>
<proteinExistence type="predicted"/>
<evidence type="ECO:0000259" key="15">
    <source>
        <dbReference type="PROSITE" id="PS50109"/>
    </source>
</evidence>
<dbReference type="SMART" id="SM00388">
    <property type="entry name" value="HisKA"/>
    <property type="match status" value="1"/>
</dbReference>
<evidence type="ECO:0000313" key="17">
    <source>
        <dbReference type="EMBL" id="ANU77892.1"/>
    </source>
</evidence>
<dbReference type="InterPro" id="IPR003660">
    <property type="entry name" value="HAMP_dom"/>
</dbReference>
<evidence type="ECO:0000256" key="5">
    <source>
        <dbReference type="ARBA" id="ARBA00022553"/>
    </source>
</evidence>
<keyword evidence="12" id="KW-0902">Two-component regulatory system</keyword>
<dbReference type="PANTHER" id="PTHR45528:SF1">
    <property type="entry name" value="SENSOR HISTIDINE KINASE CPXA"/>
    <property type="match status" value="1"/>
</dbReference>
<evidence type="ECO:0000256" key="13">
    <source>
        <dbReference type="ARBA" id="ARBA00023136"/>
    </source>
</evidence>
<dbReference type="STRING" id="1796616.A4V09_20440"/>
<dbReference type="Pfam" id="PF02518">
    <property type="entry name" value="HATPase_c"/>
    <property type="match status" value="1"/>
</dbReference>
<dbReference type="Gene3D" id="6.10.340.10">
    <property type="match status" value="1"/>
</dbReference>
<evidence type="ECO:0000256" key="9">
    <source>
        <dbReference type="ARBA" id="ARBA00022777"/>
    </source>
</evidence>
<evidence type="ECO:0000256" key="11">
    <source>
        <dbReference type="ARBA" id="ARBA00022989"/>
    </source>
</evidence>
<keyword evidence="4" id="KW-1003">Cell membrane</keyword>
<evidence type="ECO:0000313" key="18">
    <source>
        <dbReference type="Proteomes" id="UP000092574"/>
    </source>
</evidence>
<dbReference type="PRINTS" id="PR00344">
    <property type="entry name" value="BCTRLSENSOR"/>
</dbReference>
<keyword evidence="10" id="KW-0067">ATP-binding</keyword>
<dbReference type="PANTHER" id="PTHR45528">
    <property type="entry name" value="SENSOR HISTIDINE KINASE CPXA"/>
    <property type="match status" value="1"/>
</dbReference>
<dbReference type="Gene3D" id="3.30.565.10">
    <property type="entry name" value="Histidine kinase-like ATPase, C-terminal domain"/>
    <property type="match status" value="1"/>
</dbReference>
<dbReference type="SUPFAM" id="SSF55874">
    <property type="entry name" value="ATPase domain of HSP90 chaperone/DNA topoisomerase II/histidine kinase"/>
    <property type="match status" value="1"/>
</dbReference>
<name>A0A1C7IIE5_9FIRM</name>
<sequence>MKLKTRIIVSFFIIILEPLLFTGVAFWGFSQYQLKAIEKQYGIENATYESLTNTAEVINSMTSGAIGRLSEAAKESPKDLENIEYLDSVNKELEQVHSYLIVREDDKIRYIGCDPYPSELISRLPDYKEDSGDSSDGFYLGGKIKALVKQIDFETSEHGKGSLFVVSSVFKTLPQIEELIRNMLAAVVIILTVTALGLTWWIYRGVISPLDKLRTATQKIKEGNLDFSIASEGVNEISDLCQDFEAMRQRLKENAEEKLEFDKDNKELISNISHDLKTPITAIKGYVEGIMDGVANTPEKMDRYIHTIYNKANDMDRLINELTFYSKMDTNRIPYTFNKISVTEFFDDCAEELDSELESKSVQFQYSNYVGTEVLVIADAEQIKRVINNIVSNSLKYMDSSRERRINLRVKDVGDFVQVEIEDNGKGIAAKDLPNIFDRFYRTDASRNSSKGGSGIGLSIVKKVMEDHGGKVWATSKENIGTVMYFVLRKYQEVPINE</sequence>
<protein>
    <recommendedName>
        <fullName evidence="3">histidine kinase</fullName>
        <ecNumber evidence="3">2.7.13.3</ecNumber>
    </recommendedName>
</protein>
<feature type="domain" description="HAMP" evidence="16">
    <location>
        <begin position="204"/>
        <end position="256"/>
    </location>
</feature>
<dbReference type="InterPro" id="IPR004358">
    <property type="entry name" value="Sig_transdc_His_kin-like_C"/>
</dbReference>
<keyword evidence="18" id="KW-1185">Reference proteome</keyword>
<evidence type="ECO:0000256" key="12">
    <source>
        <dbReference type="ARBA" id="ARBA00023012"/>
    </source>
</evidence>
<dbReference type="CDD" id="cd00075">
    <property type="entry name" value="HATPase"/>
    <property type="match status" value="1"/>
</dbReference>
<dbReference type="SMART" id="SM00304">
    <property type="entry name" value="HAMP"/>
    <property type="match status" value="1"/>
</dbReference>
<accession>A0A1C7IIE5</accession>
<dbReference type="Pfam" id="PF00512">
    <property type="entry name" value="HisKA"/>
    <property type="match status" value="1"/>
</dbReference>
<dbReference type="FunFam" id="3.30.565.10:FF:000006">
    <property type="entry name" value="Sensor histidine kinase WalK"/>
    <property type="match status" value="1"/>
</dbReference>
<dbReference type="EMBL" id="CP015405">
    <property type="protein sequence ID" value="ANU77892.1"/>
    <property type="molecule type" value="Genomic_DNA"/>
</dbReference>
<dbReference type="Proteomes" id="UP000092574">
    <property type="component" value="Chromosome"/>
</dbReference>
<gene>
    <name evidence="17" type="ORF">A4V09_20440</name>
</gene>
<dbReference type="CDD" id="cd00082">
    <property type="entry name" value="HisKA"/>
    <property type="match status" value="1"/>
</dbReference>
<keyword evidence="9 17" id="KW-0418">Kinase</keyword>
<keyword evidence="13 14" id="KW-0472">Membrane</keyword>